<protein>
    <recommendedName>
        <fullName evidence="4">Potassium-transporting ATPase subunit F</fullName>
    </recommendedName>
</protein>
<dbReference type="Proteomes" id="UP000216074">
    <property type="component" value="Unassembled WGS sequence"/>
</dbReference>
<evidence type="ECO:0000256" key="1">
    <source>
        <dbReference type="SAM" id="Phobius"/>
    </source>
</evidence>
<proteinExistence type="predicted"/>
<dbReference type="OrthoDB" id="3238597at2"/>
<reference evidence="2 3" key="1">
    <citation type="journal article" date="2017" name="BMC Genomics">
        <title>Comparative genomic and phylogenomic analyses of the Bifidobacteriaceae family.</title>
        <authorList>
            <person name="Lugli G.A."/>
            <person name="Milani C."/>
            <person name="Turroni F."/>
            <person name="Duranti S."/>
            <person name="Mancabelli L."/>
            <person name="Mangifesta M."/>
            <person name="Ferrario C."/>
            <person name="Modesto M."/>
            <person name="Mattarelli P."/>
            <person name="Jiri K."/>
            <person name="van Sinderen D."/>
            <person name="Ventura M."/>
        </authorList>
    </citation>
    <scope>NUCLEOTIDE SEQUENCE [LARGE SCALE GENOMIC DNA]</scope>
    <source>
        <strain evidence="2 3">DSM 100202</strain>
    </source>
</reference>
<keyword evidence="1" id="KW-1133">Transmembrane helix</keyword>
<keyword evidence="1" id="KW-0812">Transmembrane</keyword>
<gene>
    <name evidence="2" type="ORF">BHAP_1347</name>
</gene>
<evidence type="ECO:0000313" key="2">
    <source>
        <dbReference type="EMBL" id="OZG64180.1"/>
    </source>
</evidence>
<organism evidence="2 3">
    <name type="scientific">Bifidobacterium hapali</name>
    <dbReference type="NCBI Taxonomy" id="1630172"/>
    <lineage>
        <taxon>Bacteria</taxon>
        <taxon>Bacillati</taxon>
        <taxon>Actinomycetota</taxon>
        <taxon>Actinomycetes</taxon>
        <taxon>Bifidobacteriales</taxon>
        <taxon>Bifidobacteriaceae</taxon>
        <taxon>Bifidobacterium</taxon>
    </lineage>
</organism>
<comment type="caution">
    <text evidence="2">The sequence shown here is derived from an EMBL/GenBank/DDBJ whole genome shotgun (WGS) entry which is preliminary data.</text>
</comment>
<dbReference type="AlphaFoldDB" id="A0A261FYA8"/>
<keyword evidence="1" id="KW-0472">Membrane</keyword>
<name>A0A261FYA8_9BIFI</name>
<feature type="transmembrane region" description="Helical" evidence="1">
    <location>
        <begin position="6"/>
        <end position="25"/>
    </location>
</feature>
<dbReference type="EMBL" id="MWWY01000025">
    <property type="protein sequence ID" value="OZG64180.1"/>
    <property type="molecule type" value="Genomic_DNA"/>
</dbReference>
<evidence type="ECO:0008006" key="4">
    <source>
        <dbReference type="Google" id="ProtNLM"/>
    </source>
</evidence>
<sequence length="30" mass="3334">MTVLFDVLGAVLAVAGIIYMIYSLCRPEKF</sequence>
<evidence type="ECO:0000313" key="3">
    <source>
        <dbReference type="Proteomes" id="UP000216074"/>
    </source>
</evidence>
<keyword evidence="3" id="KW-1185">Reference proteome</keyword>
<accession>A0A261FYA8</accession>